<feature type="binding site" evidence="11">
    <location>
        <position position="244"/>
    </location>
    <ligand>
        <name>Mg(2+)</name>
        <dbReference type="ChEBI" id="CHEBI:18420"/>
    </ligand>
</feature>
<evidence type="ECO:0000313" key="13">
    <source>
        <dbReference type="Proteomes" id="UP000027284"/>
    </source>
</evidence>
<evidence type="ECO:0000256" key="8">
    <source>
        <dbReference type="ARBA" id="ARBA00031306"/>
    </source>
</evidence>
<dbReference type="OrthoDB" id="9778595at2"/>
<accession>A0A062XVN7</accession>
<comment type="caution">
    <text evidence="12">The sequence shown here is derived from an EMBL/GenBank/DDBJ whole genome shotgun (WGS) entry which is preliminary data.</text>
</comment>
<dbReference type="PIRSF" id="PIRSF006268">
    <property type="entry name" value="ApbE"/>
    <property type="match status" value="1"/>
</dbReference>
<evidence type="ECO:0000256" key="11">
    <source>
        <dbReference type="PIRSR" id="PIRSR006268-2"/>
    </source>
</evidence>
<proteinExistence type="inferred from homology"/>
<comment type="similarity">
    <text evidence="10">Belongs to the ApbE family.</text>
</comment>
<keyword evidence="6 10" id="KW-0274">FAD</keyword>
<evidence type="ECO:0000256" key="6">
    <source>
        <dbReference type="ARBA" id="ARBA00022827"/>
    </source>
</evidence>
<keyword evidence="4 10" id="KW-0808">Transferase</keyword>
<name>A0A062XVN7_9BACT</name>
<keyword evidence="3 10" id="KW-0285">Flavoprotein</keyword>
<keyword evidence="5 10" id="KW-0479">Metal-binding</keyword>
<feature type="binding site" evidence="11">
    <location>
        <position position="248"/>
    </location>
    <ligand>
        <name>Mg(2+)</name>
        <dbReference type="ChEBI" id="CHEBI:18420"/>
    </ligand>
</feature>
<evidence type="ECO:0000256" key="10">
    <source>
        <dbReference type="PIRNR" id="PIRNR006268"/>
    </source>
</evidence>
<dbReference type="EMBL" id="JMFG01000002">
    <property type="protein sequence ID" value="KDA54898.1"/>
    <property type="molecule type" value="Genomic_DNA"/>
</dbReference>
<organism evidence="12 13">
    <name type="scientific">Thermoanaerobaculum aquaticum</name>
    <dbReference type="NCBI Taxonomy" id="1312852"/>
    <lineage>
        <taxon>Bacteria</taxon>
        <taxon>Pseudomonadati</taxon>
        <taxon>Acidobacteriota</taxon>
        <taxon>Thermoanaerobaculia</taxon>
        <taxon>Thermoanaerobaculales</taxon>
        <taxon>Thermoanaerobaculaceae</taxon>
        <taxon>Thermoanaerobaculum</taxon>
    </lineage>
</organism>
<evidence type="ECO:0000256" key="2">
    <source>
        <dbReference type="ARBA" id="ARBA00016337"/>
    </source>
</evidence>
<dbReference type="InterPro" id="IPR024932">
    <property type="entry name" value="ApbE"/>
</dbReference>
<dbReference type="Pfam" id="PF02424">
    <property type="entry name" value="ApbE"/>
    <property type="match status" value="1"/>
</dbReference>
<dbReference type="STRING" id="1312852.EG19_03610"/>
<evidence type="ECO:0000256" key="9">
    <source>
        <dbReference type="ARBA" id="ARBA00048540"/>
    </source>
</evidence>
<dbReference type="GO" id="GO:0016740">
    <property type="term" value="F:transferase activity"/>
    <property type="evidence" value="ECO:0007669"/>
    <property type="project" value="UniProtKB-UniRule"/>
</dbReference>
<reference evidence="12 13" key="1">
    <citation type="submission" date="2014-04" db="EMBL/GenBank/DDBJ databases">
        <title>The Genome Sequence of Thermoanaerobaculum aquaticum MP-01, The First Cultivated Group 23 Acidobacterium.</title>
        <authorList>
            <person name="Stamps B.W."/>
            <person name="Losey N.A."/>
            <person name="Lawson P.A."/>
            <person name="Stevenson B.S."/>
        </authorList>
    </citation>
    <scope>NUCLEOTIDE SEQUENCE [LARGE SCALE GENOMIC DNA]</scope>
    <source>
        <strain evidence="12 13">MP-01</strain>
    </source>
</reference>
<evidence type="ECO:0000256" key="4">
    <source>
        <dbReference type="ARBA" id="ARBA00022679"/>
    </source>
</evidence>
<dbReference type="EC" id="2.7.1.180" evidence="1 10"/>
<dbReference type="GO" id="GO:0046872">
    <property type="term" value="F:metal ion binding"/>
    <property type="evidence" value="ECO:0007669"/>
    <property type="project" value="UniProtKB-UniRule"/>
</dbReference>
<dbReference type="PANTHER" id="PTHR30040:SF2">
    <property type="entry name" value="FAD:PROTEIN FMN TRANSFERASE"/>
    <property type="match status" value="1"/>
</dbReference>
<comment type="cofactor">
    <cofactor evidence="11">
        <name>Mg(2+)</name>
        <dbReference type="ChEBI" id="CHEBI:18420"/>
    </cofactor>
    <cofactor evidence="11">
        <name>Mn(2+)</name>
        <dbReference type="ChEBI" id="CHEBI:29035"/>
    </cofactor>
    <text evidence="11">Magnesium. Can also use manganese.</text>
</comment>
<dbReference type="Gene3D" id="3.10.520.10">
    <property type="entry name" value="ApbE-like domains"/>
    <property type="match status" value="1"/>
</dbReference>
<dbReference type="InterPro" id="IPR003374">
    <property type="entry name" value="ApbE-like_sf"/>
</dbReference>
<dbReference type="RefSeq" id="WP_038046249.1">
    <property type="nucleotide sequence ID" value="NZ_JMFG01000002.1"/>
</dbReference>
<evidence type="ECO:0000256" key="7">
    <source>
        <dbReference type="ARBA" id="ARBA00022842"/>
    </source>
</evidence>
<dbReference type="AlphaFoldDB" id="A0A062XVN7"/>
<evidence type="ECO:0000256" key="5">
    <source>
        <dbReference type="ARBA" id="ARBA00022723"/>
    </source>
</evidence>
<evidence type="ECO:0000256" key="3">
    <source>
        <dbReference type="ARBA" id="ARBA00022630"/>
    </source>
</evidence>
<sequence length="315" mass="33910">MGTTLSVRVWANPPEDPCLLAEKAIGAVEETERRLSTWRQDSEFSALNRAPAGQAVPLSSELCHELSTALRWAQATGGAFDPTVGALIRAYDLRGPGRWPSPQELAQAQRAVGYEKLRLESCRLLKTAPDVVLEEGGFGKGAALDAALAAVGGKVQAVELNLGGQVSFWGKEALAVDLVHPDHRGEVVATWILPPGSVATSGNSERARWVDAKPLGHLLDPRSGQPARDFGSVAVWAPQGITADCLSTALFVLGPENAFRFLANHREVAAVFLVREGKGLRLLTTPHRGRLIPKANNVQVEEIVWPHQGQKEEKP</sequence>
<comment type="catalytic activity">
    <reaction evidence="9 10">
        <text>L-threonyl-[protein] + FAD = FMN-L-threonyl-[protein] + AMP + H(+)</text>
        <dbReference type="Rhea" id="RHEA:36847"/>
        <dbReference type="Rhea" id="RHEA-COMP:11060"/>
        <dbReference type="Rhea" id="RHEA-COMP:11061"/>
        <dbReference type="ChEBI" id="CHEBI:15378"/>
        <dbReference type="ChEBI" id="CHEBI:30013"/>
        <dbReference type="ChEBI" id="CHEBI:57692"/>
        <dbReference type="ChEBI" id="CHEBI:74257"/>
        <dbReference type="ChEBI" id="CHEBI:456215"/>
        <dbReference type="EC" id="2.7.1.180"/>
    </reaction>
</comment>
<dbReference type="PANTHER" id="PTHR30040">
    <property type="entry name" value="THIAMINE BIOSYNTHESIS LIPOPROTEIN APBE"/>
    <property type="match status" value="1"/>
</dbReference>
<gene>
    <name evidence="12" type="ORF">EG19_03610</name>
</gene>
<dbReference type="Proteomes" id="UP000027284">
    <property type="component" value="Unassembled WGS sequence"/>
</dbReference>
<keyword evidence="13" id="KW-1185">Reference proteome</keyword>
<protein>
    <recommendedName>
        <fullName evidence="2 10">FAD:protein FMN transferase</fullName>
        <ecNumber evidence="1 10">2.7.1.180</ecNumber>
    </recommendedName>
    <alternativeName>
        <fullName evidence="8 10">Flavin transferase</fullName>
    </alternativeName>
</protein>
<keyword evidence="7 10" id="KW-0460">Magnesium</keyword>
<feature type="binding site" evidence="11">
    <location>
        <position position="137"/>
    </location>
    <ligand>
        <name>Mg(2+)</name>
        <dbReference type="ChEBI" id="CHEBI:18420"/>
    </ligand>
</feature>
<dbReference type="SUPFAM" id="SSF143631">
    <property type="entry name" value="ApbE-like"/>
    <property type="match status" value="1"/>
</dbReference>
<evidence type="ECO:0000256" key="1">
    <source>
        <dbReference type="ARBA" id="ARBA00011955"/>
    </source>
</evidence>
<evidence type="ECO:0000313" key="12">
    <source>
        <dbReference type="EMBL" id="KDA54898.1"/>
    </source>
</evidence>